<keyword evidence="2 5" id="KW-0732">Signal</keyword>
<dbReference type="Proteomes" id="UP000518206">
    <property type="component" value="Unassembled WGS sequence"/>
</dbReference>
<dbReference type="GO" id="GO:1902929">
    <property type="term" value="C:plasma membrane of growing cell tip"/>
    <property type="evidence" value="ECO:0007669"/>
    <property type="project" value="TreeGrafter"/>
</dbReference>
<dbReference type="PROSITE" id="PS50853">
    <property type="entry name" value="FN3"/>
    <property type="match status" value="1"/>
</dbReference>
<dbReference type="Pfam" id="PF13385">
    <property type="entry name" value="Laminin_G_3"/>
    <property type="match status" value="2"/>
</dbReference>
<evidence type="ECO:0000313" key="10">
    <source>
        <dbReference type="Proteomes" id="UP000518206"/>
    </source>
</evidence>
<dbReference type="SUPFAM" id="SSF49299">
    <property type="entry name" value="PKD domain"/>
    <property type="match status" value="2"/>
</dbReference>
<reference evidence="9 10" key="1">
    <citation type="submission" date="2020-08" db="EMBL/GenBank/DDBJ databases">
        <title>The Agave Microbiome: Exploring the role of microbial communities in plant adaptations to desert environments.</title>
        <authorList>
            <person name="Partida-Martinez L.P."/>
        </authorList>
    </citation>
    <scope>NUCLEOTIDE SEQUENCE [LARGE SCALE GENOMIC DNA]</scope>
    <source>
        <strain evidence="9 10">RAS26</strain>
    </source>
</reference>
<accession>A0A7W4UHI9</accession>
<comment type="caution">
    <text evidence="9">The sequence shown here is derived from an EMBL/GenBank/DDBJ whole genome shotgun (WGS) entry which is preliminary data.</text>
</comment>
<feature type="domain" description="PKD" evidence="7">
    <location>
        <begin position="1099"/>
        <end position="1181"/>
    </location>
</feature>
<name>A0A7W4UHI9_9CELL</name>
<evidence type="ECO:0000259" key="8">
    <source>
        <dbReference type="PROSITE" id="PS50853"/>
    </source>
</evidence>
<protein>
    <submittedName>
        <fullName evidence="9">PKD repeat protein</fullName>
    </submittedName>
</protein>
<keyword evidence="4" id="KW-0966">Cell projection</keyword>
<organism evidence="9 10">
    <name type="scientific">Cellulomonas cellasea</name>
    <dbReference type="NCBI Taxonomy" id="43670"/>
    <lineage>
        <taxon>Bacteria</taxon>
        <taxon>Bacillati</taxon>
        <taxon>Actinomycetota</taxon>
        <taxon>Actinomycetes</taxon>
        <taxon>Micrococcales</taxon>
        <taxon>Cellulomonadaceae</taxon>
        <taxon>Cellulomonas</taxon>
    </lineage>
</organism>
<dbReference type="InterPro" id="IPR022409">
    <property type="entry name" value="PKD/Chitinase_dom"/>
</dbReference>
<dbReference type="InterPro" id="IPR035986">
    <property type="entry name" value="PKD_dom_sf"/>
</dbReference>
<feature type="domain" description="Fibronectin type-III" evidence="8">
    <location>
        <begin position="454"/>
        <end position="551"/>
    </location>
</feature>
<dbReference type="RefSeq" id="WP_183296769.1">
    <property type="nucleotide sequence ID" value="NZ_JACHVX010000004.1"/>
</dbReference>
<gene>
    <name evidence="9" type="ORF">FHR80_002887</name>
</gene>
<dbReference type="SMART" id="SM00560">
    <property type="entry name" value="LamGL"/>
    <property type="match status" value="2"/>
</dbReference>
<proteinExistence type="predicted"/>
<sequence>MRQHIHTGRRLAAGLTSLVLAAGALAVAAQPAAADTAPVDPALPQTVAADSLPTVQIDGVVWDQEIVGNRVYVAGNFTTARPAGAAPGTSTTPRANLLAYDLTTGALITSFAPALNAQARSLSVSPDGSRLYVGGEFTQVSGVTRYRVAAFNPTTGALLSFAPIINGSVATVEATDTSVYVGGIFSQIGSASRVRVAQIDAATSQATAFTATPDDGQVAAIAISPDRSTVVIGGSFTSVGGSATPGYGLARLDASTGAALPLAVNGLIRNAGENSSIYSLYGDARGFYGTGYTYGSGGNLEGAFSATWGGDLRWVEDCHGDTYDVYTSGDVTYTVGHPHYCATVEGGYPQTEPWTAYYANAFTNFTTGPLGRNIYSSYYQYEGHPGPSLLTYFPTFLPGNFTGASQATWTVTGNGDYVVYGGEFTHVNNARQQGLVRMATRTIAPNKQGPRLSGPDFLLAATSLEPGEVRLAWKGNWDRDNETLTYRVHRGTNATVLNEQTVTAKFWNLPQLGFVDTSAAPGSTQQYRVSARDAFGNIVYSDWVPVTVASDGTLSPYAQEVLDDGARSFWRLGEASGPTVRDWAGYDTALALDGVTRGTAGVVAGDPDTASTFDGTDNGRVATQRTQMGRDELTVEAWFRTTTRLGGKIVGFGNRNTGNSTRHDRNIYMNTSGQVLFGAFPGTQRTLQSPTALNDGEWHHVTGTLGPLGMSLYVDGKRVASRADTVSATAFDGYWRIGGDTTWSGGRNFTGSIDDVAVYDRPLTAAEVDRHYVLSGRTSALPAAPADAYGKAVHDDAPDLFWRLGEASGTTAADSGTRNITGAYRNGIVLGQPSGVVGTTNTSARFDGVNDTMGSNVQFVSPTAFTQELWFSTTSTTGGKLVGFGSAASGLSASYDRHVYLDAAGKLNFGVFPGTQVVLTSAASYNDGGWHHLVASQSAAGMRLYVDGVLVGSNAEAGAQTYNGYWRVGGDSAWNGTPAYLAARIDEVAVYGRALTDDEVREHFTLGSGTAPANALPLPAFSAAPGERTVTVDGSASSDPDGTVASHAWDFGDGGTATGATATHPYAAGGVYTVTLTVTDDRGDSASTSQQVTVTDPPPNVAPVASFTTATSDLTVSVNGSASSDPDGTIASYAWTFGDGGTATGATATHAYAAAGTYPVTLRVTDDDGATHERTADVTVTDPPVVVDLARDLFDRTVTGGWGAATTGGTWTPTTAASGFSVAAGTATQRLAAPGSTTTTYLNGVSSTDTELTVKVVPGQEPTGGGYYVSVLGRRVDAANDYRALIRLLPGGKVTLQLQRNGTNLAAGDVTGVTSVAGQALAVRLQVTGTAPTTVRAKVWVDGTPEPAAWRLTATDTTAALQVPGSIGLSTYLSGSATTVPATVGYRDLWAGRAQ</sequence>
<dbReference type="Gene3D" id="2.60.40.10">
    <property type="entry name" value="Immunoglobulins"/>
    <property type="match status" value="3"/>
</dbReference>
<dbReference type="SMART" id="SM00089">
    <property type="entry name" value="PKD"/>
    <property type="match status" value="2"/>
</dbReference>
<dbReference type="Pfam" id="PF12768">
    <property type="entry name" value="Rax2"/>
    <property type="match status" value="1"/>
</dbReference>
<feature type="signal peptide" evidence="5">
    <location>
        <begin position="1"/>
        <end position="26"/>
    </location>
</feature>
<feature type="domain" description="PKD" evidence="7">
    <location>
        <begin position="1013"/>
        <end position="1095"/>
    </location>
</feature>
<reference evidence="9 10" key="2">
    <citation type="submission" date="2020-08" db="EMBL/GenBank/DDBJ databases">
        <authorList>
            <person name="Partida-Martinez L."/>
            <person name="Huntemann M."/>
            <person name="Clum A."/>
            <person name="Wang J."/>
            <person name="Palaniappan K."/>
            <person name="Ritter S."/>
            <person name="Chen I.-M."/>
            <person name="Stamatis D."/>
            <person name="Reddy T."/>
            <person name="O'Malley R."/>
            <person name="Daum C."/>
            <person name="Shapiro N."/>
            <person name="Ivanova N."/>
            <person name="Kyrpides N."/>
            <person name="Woyke T."/>
        </authorList>
    </citation>
    <scope>NUCLEOTIDE SEQUENCE [LARGE SCALE GENOMIC DNA]</scope>
    <source>
        <strain evidence="9 10">RAS26</strain>
    </source>
</reference>
<dbReference type="PROSITE" id="PS50093">
    <property type="entry name" value="PKD"/>
    <property type="match status" value="2"/>
</dbReference>
<dbReference type="CDD" id="cd00146">
    <property type="entry name" value="PKD"/>
    <property type="match status" value="1"/>
</dbReference>
<dbReference type="InterPro" id="IPR024982">
    <property type="entry name" value="Rax2-like_C"/>
</dbReference>
<dbReference type="SUPFAM" id="SSF49899">
    <property type="entry name" value="Concanavalin A-like lectins/glucanases"/>
    <property type="match status" value="2"/>
</dbReference>
<dbReference type="InterPro" id="IPR013783">
    <property type="entry name" value="Ig-like_fold"/>
</dbReference>
<dbReference type="InterPro" id="IPR003961">
    <property type="entry name" value="FN3_dom"/>
</dbReference>
<dbReference type="SUPFAM" id="SSF63825">
    <property type="entry name" value="YWTD domain"/>
    <property type="match status" value="1"/>
</dbReference>
<dbReference type="PANTHER" id="PTHR31778">
    <property type="entry name" value="BUD SITE SELECTION PROTEIN RAX2"/>
    <property type="match status" value="1"/>
</dbReference>
<dbReference type="Pfam" id="PF18911">
    <property type="entry name" value="PKD_4"/>
    <property type="match status" value="2"/>
</dbReference>
<evidence type="ECO:0000256" key="2">
    <source>
        <dbReference type="ARBA" id="ARBA00022729"/>
    </source>
</evidence>
<dbReference type="PANTHER" id="PTHR31778:SF2">
    <property type="entry name" value="BUD SITE SELECTION PROTEIN RAX2"/>
    <property type="match status" value="1"/>
</dbReference>
<evidence type="ECO:0000259" key="6">
    <source>
        <dbReference type="PROSITE" id="PS50025"/>
    </source>
</evidence>
<evidence type="ECO:0000256" key="1">
    <source>
        <dbReference type="ARBA" id="ARBA00004316"/>
    </source>
</evidence>
<evidence type="ECO:0000256" key="5">
    <source>
        <dbReference type="SAM" id="SignalP"/>
    </source>
</evidence>
<dbReference type="InterPro" id="IPR006558">
    <property type="entry name" value="LamG-like"/>
</dbReference>
<comment type="subcellular location">
    <subcellularLocation>
        <location evidence="1">Cell projection</location>
    </subcellularLocation>
</comment>
<dbReference type="GO" id="GO:0005975">
    <property type="term" value="P:carbohydrate metabolic process"/>
    <property type="evidence" value="ECO:0007669"/>
    <property type="project" value="UniProtKB-ARBA"/>
</dbReference>
<dbReference type="GO" id="GO:0042995">
    <property type="term" value="C:cell projection"/>
    <property type="evidence" value="ECO:0007669"/>
    <property type="project" value="UniProtKB-SubCell"/>
</dbReference>
<evidence type="ECO:0000259" key="7">
    <source>
        <dbReference type="PROSITE" id="PS50093"/>
    </source>
</evidence>
<dbReference type="Gene3D" id="2.60.120.200">
    <property type="match status" value="2"/>
</dbReference>
<dbReference type="InterPro" id="IPR013320">
    <property type="entry name" value="ConA-like_dom_sf"/>
</dbReference>
<evidence type="ECO:0000256" key="3">
    <source>
        <dbReference type="ARBA" id="ARBA00023157"/>
    </source>
</evidence>
<feature type="domain" description="Laminin G" evidence="6">
    <location>
        <begin position="610"/>
        <end position="778"/>
    </location>
</feature>
<evidence type="ECO:0000256" key="4">
    <source>
        <dbReference type="ARBA" id="ARBA00023273"/>
    </source>
</evidence>
<keyword evidence="3" id="KW-1015">Disulfide bond</keyword>
<feature type="chain" id="PRO_5039161421" evidence="5">
    <location>
        <begin position="27"/>
        <end position="1395"/>
    </location>
</feature>
<dbReference type="InterPro" id="IPR001791">
    <property type="entry name" value="Laminin_G"/>
</dbReference>
<dbReference type="InterPro" id="IPR000601">
    <property type="entry name" value="PKD_dom"/>
</dbReference>
<dbReference type="PROSITE" id="PS50025">
    <property type="entry name" value="LAM_G_DOMAIN"/>
    <property type="match status" value="1"/>
</dbReference>
<evidence type="ECO:0000313" key="9">
    <source>
        <dbReference type="EMBL" id="MBB2923959.1"/>
    </source>
</evidence>
<dbReference type="EMBL" id="JACHVX010000004">
    <property type="protein sequence ID" value="MBB2923959.1"/>
    <property type="molecule type" value="Genomic_DNA"/>
</dbReference>